<gene>
    <name evidence="2" type="ORF">HMPREF1058_03026</name>
</gene>
<dbReference type="HOGENOM" id="CLU_1546158_0_0_10"/>
<sequence>MNMLYYCNYMIVYKVQKGFDWLVFSILDNTCTRKFCKSNGYWEYVNRFKQNYNKMMWCSENKKKPPGRILSMADKGIIFFLCINVLTMLNVIAMITVTGACDLFNNEIVWGLLLIIGGFIIYFTHNVFIDRKDKYVTYFKKFGKQKFWKLFIWYVLSYGMAIACYCFSLKLILIFLK</sequence>
<dbReference type="Proteomes" id="UP000004219">
    <property type="component" value="Unassembled WGS sequence"/>
</dbReference>
<protein>
    <submittedName>
        <fullName evidence="2">Uncharacterized protein</fullName>
    </submittedName>
</protein>
<dbReference type="AlphaFoldDB" id="I9U0L9"/>
<keyword evidence="3" id="KW-1185">Reference proteome</keyword>
<accession>I9U0L9</accession>
<organism evidence="2 3">
    <name type="scientific">Phocaeicola vulgatus CL09T03C04</name>
    <dbReference type="NCBI Taxonomy" id="997891"/>
    <lineage>
        <taxon>Bacteria</taxon>
        <taxon>Pseudomonadati</taxon>
        <taxon>Bacteroidota</taxon>
        <taxon>Bacteroidia</taxon>
        <taxon>Bacteroidales</taxon>
        <taxon>Bacteroidaceae</taxon>
        <taxon>Phocaeicola</taxon>
    </lineage>
</organism>
<feature type="transmembrane region" description="Helical" evidence="1">
    <location>
        <begin position="77"/>
        <end position="96"/>
    </location>
</feature>
<name>I9U0L9_PHOVU</name>
<keyword evidence="1" id="KW-0812">Transmembrane</keyword>
<keyword evidence="1" id="KW-1133">Transmembrane helix</keyword>
<evidence type="ECO:0000256" key="1">
    <source>
        <dbReference type="SAM" id="Phobius"/>
    </source>
</evidence>
<evidence type="ECO:0000313" key="3">
    <source>
        <dbReference type="Proteomes" id="UP000004219"/>
    </source>
</evidence>
<feature type="transmembrane region" description="Helical" evidence="1">
    <location>
        <begin position="108"/>
        <end position="129"/>
    </location>
</feature>
<feature type="transmembrane region" description="Helical" evidence="1">
    <location>
        <begin position="150"/>
        <end position="176"/>
    </location>
</feature>
<dbReference type="EMBL" id="AGXZ01000024">
    <property type="protein sequence ID" value="EIY75641.1"/>
    <property type="molecule type" value="Genomic_DNA"/>
</dbReference>
<keyword evidence="1" id="KW-0472">Membrane</keyword>
<comment type="caution">
    <text evidence="2">The sequence shown here is derived from an EMBL/GenBank/DDBJ whole genome shotgun (WGS) entry which is preliminary data.</text>
</comment>
<evidence type="ECO:0000313" key="2">
    <source>
        <dbReference type="EMBL" id="EIY75641.1"/>
    </source>
</evidence>
<proteinExistence type="predicted"/>
<dbReference type="PATRIC" id="fig|997891.3.peg.3192"/>
<reference evidence="2 3" key="1">
    <citation type="submission" date="2012-02" db="EMBL/GenBank/DDBJ databases">
        <title>The Genome Sequence of Bacteroides vulgatus CL09T03C04.</title>
        <authorList>
            <consortium name="The Broad Institute Genome Sequencing Platform"/>
            <person name="Earl A."/>
            <person name="Ward D."/>
            <person name="Feldgarden M."/>
            <person name="Gevers D."/>
            <person name="Zitomersky N.L."/>
            <person name="Coyne M.J."/>
            <person name="Comstock L.E."/>
            <person name="Young S.K."/>
            <person name="Zeng Q."/>
            <person name="Gargeya S."/>
            <person name="Fitzgerald M."/>
            <person name="Haas B."/>
            <person name="Abouelleil A."/>
            <person name="Alvarado L."/>
            <person name="Arachchi H.M."/>
            <person name="Berlin A."/>
            <person name="Chapman S.B."/>
            <person name="Gearin G."/>
            <person name="Goldberg J."/>
            <person name="Griggs A."/>
            <person name="Gujja S."/>
            <person name="Hansen M."/>
            <person name="Heiman D."/>
            <person name="Howarth C."/>
            <person name="Larimer J."/>
            <person name="Lui A."/>
            <person name="MacDonald P.J.P."/>
            <person name="McCowen C."/>
            <person name="Montmayeur A."/>
            <person name="Murphy C."/>
            <person name="Neiman D."/>
            <person name="Pearson M."/>
            <person name="Priest M."/>
            <person name="Roberts A."/>
            <person name="Saif S."/>
            <person name="Shea T."/>
            <person name="Sisk P."/>
            <person name="Stolte C."/>
            <person name="Sykes S."/>
            <person name="Wortman J."/>
            <person name="Nusbaum C."/>
            <person name="Birren B."/>
        </authorList>
    </citation>
    <scope>NUCLEOTIDE SEQUENCE [LARGE SCALE GENOMIC DNA]</scope>
    <source>
        <strain evidence="2 3">CL09T03C04</strain>
    </source>
</reference>